<protein>
    <recommendedName>
        <fullName evidence="1">NAD(P)-binding domain-containing protein</fullName>
    </recommendedName>
</protein>
<dbReference type="PANTHER" id="PTHR43000">
    <property type="entry name" value="DTDP-D-GLUCOSE 4,6-DEHYDRATASE-RELATED"/>
    <property type="match status" value="1"/>
</dbReference>
<evidence type="ECO:0000313" key="2">
    <source>
        <dbReference type="EMBL" id="OAB75057.1"/>
    </source>
</evidence>
<dbReference type="Gene3D" id="3.40.50.720">
    <property type="entry name" value="NAD(P)-binding Rossmann-like Domain"/>
    <property type="match status" value="1"/>
</dbReference>
<dbReference type="EMBL" id="LSFN01000013">
    <property type="protein sequence ID" value="OAB75057.1"/>
    <property type="molecule type" value="Genomic_DNA"/>
</dbReference>
<gene>
    <name evidence="2" type="ORF">PNBC_09460</name>
</gene>
<proteinExistence type="predicted"/>
<dbReference type="Pfam" id="PF16363">
    <property type="entry name" value="GDP_Man_Dehyd"/>
    <property type="match status" value="1"/>
</dbReference>
<comment type="caution">
    <text evidence="2">The sequence shown here is derived from an EMBL/GenBank/DDBJ whole genome shotgun (WGS) entry which is preliminary data.</text>
</comment>
<name>A0A167E2F6_9BACL</name>
<dbReference type="Proteomes" id="UP000077134">
    <property type="component" value="Unassembled WGS sequence"/>
</dbReference>
<dbReference type="KEGG" id="pcx:LPB68_14475"/>
<dbReference type="Gene3D" id="3.90.25.10">
    <property type="entry name" value="UDP-galactose 4-epimerase, domain 1"/>
    <property type="match status" value="1"/>
</dbReference>
<dbReference type="OrthoDB" id="9779041at2"/>
<sequence length="320" mass="36180">MRNVLITGINGFAGRHLGEHLKKNHYKVYGTTRESNNCADPSKYVDEMIVSDLDSKENIIELIKRAKPEVIFHLAAQSNIKESWDHPSSTMYANVVKSLFLFEAVKEISKTIRVINIGSSEEYGHYEGMSFPILEGSPLHPLNPYGASKMNISILAKQFSESFDMDIIHLRPFNHIGTGQIKGFVVPDFAHQIVNIESGLQEPIISVGNLTSKRDFTDVRDMVMGYLLAAEKGVKGEVYNLCSGKEISIQHLLNLMISLSDKSVTVNQDLNKMRPVDIPTYFGSNKKFVEQTGWECCIDIIQTLEDVLNEIRKRDWKRLT</sequence>
<organism evidence="2 3">
    <name type="scientific">Paenibacillus crassostreae</name>
    <dbReference type="NCBI Taxonomy" id="1763538"/>
    <lineage>
        <taxon>Bacteria</taxon>
        <taxon>Bacillati</taxon>
        <taxon>Bacillota</taxon>
        <taxon>Bacilli</taxon>
        <taxon>Bacillales</taxon>
        <taxon>Paenibacillaceae</taxon>
        <taxon>Paenibacillus</taxon>
    </lineage>
</organism>
<reference evidence="2 3" key="1">
    <citation type="submission" date="2016-02" db="EMBL/GenBank/DDBJ databases">
        <title>Paenibacillus sp. LPB0068, isolated from Crassostrea gigas.</title>
        <authorList>
            <person name="Shin S.-K."/>
            <person name="Yi H."/>
        </authorList>
    </citation>
    <scope>NUCLEOTIDE SEQUENCE [LARGE SCALE GENOMIC DNA]</scope>
    <source>
        <strain evidence="2 3">LPB0068</strain>
    </source>
</reference>
<dbReference type="SUPFAM" id="SSF51735">
    <property type="entry name" value="NAD(P)-binding Rossmann-fold domains"/>
    <property type="match status" value="1"/>
</dbReference>
<dbReference type="AlphaFoldDB" id="A0A167E2F6"/>
<feature type="domain" description="NAD(P)-binding" evidence="1">
    <location>
        <begin position="5"/>
        <end position="305"/>
    </location>
</feature>
<accession>A0A167E2F6</accession>
<dbReference type="RefSeq" id="WP_068657477.1">
    <property type="nucleotide sequence ID" value="NZ_CP017770.1"/>
</dbReference>
<dbReference type="InterPro" id="IPR016040">
    <property type="entry name" value="NAD(P)-bd_dom"/>
</dbReference>
<evidence type="ECO:0000313" key="3">
    <source>
        <dbReference type="Proteomes" id="UP000077134"/>
    </source>
</evidence>
<evidence type="ECO:0000259" key="1">
    <source>
        <dbReference type="Pfam" id="PF16363"/>
    </source>
</evidence>
<keyword evidence="3" id="KW-1185">Reference proteome</keyword>
<dbReference type="InterPro" id="IPR036291">
    <property type="entry name" value="NAD(P)-bd_dom_sf"/>
</dbReference>
<dbReference type="STRING" id="1763538.LPB68_14475"/>